<dbReference type="Proteomes" id="UP000181917">
    <property type="component" value="Unassembled WGS sequence"/>
</dbReference>
<dbReference type="Gene3D" id="3.90.1140.10">
    <property type="entry name" value="Cyclic phosphodiesterase"/>
    <property type="match status" value="1"/>
</dbReference>
<evidence type="ECO:0000313" key="1">
    <source>
        <dbReference type="EMBL" id="SDQ88171.1"/>
    </source>
</evidence>
<evidence type="ECO:0000313" key="2">
    <source>
        <dbReference type="Proteomes" id="UP000181917"/>
    </source>
</evidence>
<protein>
    <submittedName>
        <fullName evidence="1">2'-5' RNA ligase superfamily protein</fullName>
    </submittedName>
</protein>
<dbReference type="KEGG" id="acry:AC20117_02780"/>
<dbReference type="SUPFAM" id="SSF55144">
    <property type="entry name" value="LigT-like"/>
    <property type="match status" value="1"/>
</dbReference>
<dbReference type="GO" id="GO:0016874">
    <property type="term" value="F:ligase activity"/>
    <property type="evidence" value="ECO:0007669"/>
    <property type="project" value="UniProtKB-KW"/>
</dbReference>
<organism evidence="1 2">
    <name type="scientific">Crystallibacter crystallopoietes</name>
    <dbReference type="NCBI Taxonomy" id="37928"/>
    <lineage>
        <taxon>Bacteria</taxon>
        <taxon>Bacillati</taxon>
        <taxon>Actinomycetota</taxon>
        <taxon>Actinomycetes</taxon>
        <taxon>Micrococcales</taxon>
        <taxon>Micrococcaceae</taxon>
        <taxon>Crystallibacter</taxon>
    </lineage>
</organism>
<accession>A0A1H1EH92</accession>
<dbReference type="AlphaFoldDB" id="A0A1H1EH92"/>
<gene>
    <name evidence="1" type="ORF">SAMN04489742_2938</name>
</gene>
<dbReference type="OrthoDB" id="5125415at2"/>
<sequence>MGAFVVVVFVQPVAAGLTFERSRWPLHITLARFDAKENADVVMGRLGPALTPHLGFRVRIGGDDYFGRNGTVHVSLVEPETRLQRLHEECLAAVGSDAHLMSPHHTGKHFRPHVSHTVGRLQPGDEVAVRQAALVDMRPDSDSRFRRVLGVWDSDAEAGTNPPLNAS</sequence>
<name>A0A1H1EH92_9MICC</name>
<dbReference type="EMBL" id="FNKH01000002">
    <property type="protein sequence ID" value="SDQ88171.1"/>
    <property type="molecule type" value="Genomic_DNA"/>
</dbReference>
<dbReference type="Pfam" id="PF13563">
    <property type="entry name" value="2_5_RNA_ligase2"/>
    <property type="match status" value="1"/>
</dbReference>
<keyword evidence="1" id="KW-0436">Ligase</keyword>
<dbReference type="STRING" id="37928.SAMN04489742_2938"/>
<keyword evidence="2" id="KW-1185">Reference proteome</keyword>
<proteinExistence type="predicted"/>
<dbReference type="InterPro" id="IPR009097">
    <property type="entry name" value="Cyclic_Pdiesterase"/>
</dbReference>
<reference evidence="1 2" key="1">
    <citation type="submission" date="2016-10" db="EMBL/GenBank/DDBJ databases">
        <authorList>
            <person name="de Groot N.N."/>
        </authorList>
    </citation>
    <scope>NUCLEOTIDE SEQUENCE [LARGE SCALE GENOMIC DNA]</scope>
    <source>
        <strain evidence="1 2">DSM 20117</strain>
    </source>
</reference>
<dbReference type="RefSeq" id="WP_074701079.1">
    <property type="nucleotide sequence ID" value="NZ_CP018863.1"/>
</dbReference>